<dbReference type="Pfam" id="PF19582">
    <property type="entry name" value="AdeT1_2"/>
    <property type="match status" value="1"/>
</dbReference>
<comment type="caution">
    <text evidence="1">The sequence shown here is derived from an EMBL/GenBank/DDBJ whole genome shotgun (WGS) entry which is preliminary data.</text>
</comment>
<sequence length="267" mass="29126">MFATGLRTRQFNAVSGAMDAFGAASVGRNGHIDINASYDVVRRTIQTFSSPAAGSLMVNGKYEVGGIIPFGTAYPFVRDRSINTVQKLAGKKIATFDYDRSQAVLAQKIGAQPVSADITSFAGKFNNGSVDLIAAPAAAYRPLELHRGLGSNGTIHRFPLVMLSYQLILDKSKFPEGFGIKSRQYWAGQFDRALALITKAERDIPKSAWSEVSDQIMTDYTVLLRESRITAAEQGLYDKQGLKIIKRVRCSVNPADAECSSSSENWN</sequence>
<evidence type="ECO:0000313" key="1">
    <source>
        <dbReference type="EMBL" id="PQA27964.1"/>
    </source>
</evidence>
<evidence type="ECO:0000313" key="2">
    <source>
        <dbReference type="Proteomes" id="UP000243900"/>
    </source>
</evidence>
<organism evidence="1 2">
    <name type="scientific">Amnimonas aquatica</name>
    <dbReference type="NCBI Taxonomy" id="2094561"/>
    <lineage>
        <taxon>Bacteria</taxon>
        <taxon>Pseudomonadati</taxon>
        <taxon>Pseudomonadota</taxon>
        <taxon>Gammaproteobacteria</taxon>
        <taxon>Moraxellales</taxon>
        <taxon>Moraxellaceae</taxon>
        <taxon>Amnimonas</taxon>
    </lineage>
</organism>
<name>A0A2P6AQ68_9GAMM</name>
<proteinExistence type="predicted"/>
<dbReference type="Gene3D" id="3.40.190.170">
    <property type="entry name" value="Bacterial extracellular solute-binding protein, family 7"/>
    <property type="match status" value="1"/>
</dbReference>
<dbReference type="InterPro" id="IPR038404">
    <property type="entry name" value="TRAP_DctP_sf"/>
</dbReference>
<accession>A0A2P6AQ68</accession>
<dbReference type="InterPro" id="IPR045758">
    <property type="entry name" value="AdeT1/2"/>
</dbReference>
<keyword evidence="2" id="KW-1185">Reference proteome</keyword>
<dbReference type="EMBL" id="PTQZ01000363">
    <property type="protein sequence ID" value="PQA27964.1"/>
    <property type="molecule type" value="Genomic_DNA"/>
</dbReference>
<dbReference type="Proteomes" id="UP000243900">
    <property type="component" value="Unassembled WGS sequence"/>
</dbReference>
<protein>
    <submittedName>
        <fullName evidence="1">Uncharacterized protein</fullName>
    </submittedName>
</protein>
<gene>
    <name evidence="1" type="ORF">C5O18_10000</name>
</gene>
<dbReference type="AlphaFoldDB" id="A0A2P6AQ68"/>
<reference evidence="2" key="1">
    <citation type="submission" date="2018-02" db="EMBL/GenBank/DDBJ databases">
        <title>Genome sequencing of Solimonas sp. HR-BB.</title>
        <authorList>
            <person name="Lee Y."/>
            <person name="Jeon C.O."/>
        </authorList>
    </citation>
    <scope>NUCLEOTIDE SEQUENCE [LARGE SCALE GENOMIC DNA]</scope>
    <source>
        <strain evidence="2">HR-E</strain>
    </source>
</reference>